<name>A7EP56_SCLS1</name>
<protein>
    <submittedName>
        <fullName evidence="1">Uncharacterized protein</fullName>
    </submittedName>
</protein>
<reference evidence="2" key="1">
    <citation type="journal article" date="2011" name="PLoS Genet.">
        <title>Genomic analysis of the necrotrophic fungal pathogens Sclerotinia sclerotiorum and Botrytis cinerea.</title>
        <authorList>
            <person name="Amselem J."/>
            <person name="Cuomo C.A."/>
            <person name="van Kan J.A."/>
            <person name="Viaud M."/>
            <person name="Benito E.P."/>
            <person name="Couloux A."/>
            <person name="Coutinho P.M."/>
            <person name="de Vries R.P."/>
            <person name="Dyer P.S."/>
            <person name="Fillinger S."/>
            <person name="Fournier E."/>
            <person name="Gout L."/>
            <person name="Hahn M."/>
            <person name="Kohn L."/>
            <person name="Lapalu N."/>
            <person name="Plummer K.M."/>
            <person name="Pradier J.M."/>
            <person name="Quevillon E."/>
            <person name="Sharon A."/>
            <person name="Simon A."/>
            <person name="ten Have A."/>
            <person name="Tudzynski B."/>
            <person name="Tudzynski P."/>
            <person name="Wincker P."/>
            <person name="Andrew M."/>
            <person name="Anthouard V."/>
            <person name="Beever R.E."/>
            <person name="Beffa R."/>
            <person name="Benoit I."/>
            <person name="Bouzid O."/>
            <person name="Brault B."/>
            <person name="Chen Z."/>
            <person name="Choquer M."/>
            <person name="Collemare J."/>
            <person name="Cotton P."/>
            <person name="Danchin E.G."/>
            <person name="Da Silva C."/>
            <person name="Gautier A."/>
            <person name="Giraud C."/>
            <person name="Giraud T."/>
            <person name="Gonzalez C."/>
            <person name="Grossetete S."/>
            <person name="Guldener U."/>
            <person name="Henrissat B."/>
            <person name="Howlett B.J."/>
            <person name="Kodira C."/>
            <person name="Kretschmer M."/>
            <person name="Lappartient A."/>
            <person name="Leroch M."/>
            <person name="Levis C."/>
            <person name="Mauceli E."/>
            <person name="Neuveglise C."/>
            <person name="Oeser B."/>
            <person name="Pearson M."/>
            <person name="Poulain J."/>
            <person name="Poussereau N."/>
            <person name="Quesneville H."/>
            <person name="Rascle C."/>
            <person name="Schumacher J."/>
            <person name="Segurens B."/>
            <person name="Sexton A."/>
            <person name="Silva E."/>
            <person name="Sirven C."/>
            <person name="Soanes D.M."/>
            <person name="Talbot N.J."/>
            <person name="Templeton M."/>
            <person name="Yandava C."/>
            <person name="Yarden O."/>
            <person name="Zeng Q."/>
            <person name="Rollins J.A."/>
            <person name="Lebrun M.H."/>
            <person name="Dickman M."/>
        </authorList>
    </citation>
    <scope>NUCLEOTIDE SEQUENCE [LARGE SCALE GENOMIC DNA]</scope>
    <source>
        <strain evidence="2">ATCC 18683 / 1980 / Ss-1</strain>
    </source>
</reference>
<dbReference type="KEGG" id="ssl:SS1G_07105"/>
<evidence type="ECO:0000313" key="2">
    <source>
        <dbReference type="Proteomes" id="UP000001312"/>
    </source>
</evidence>
<sequence length="91" mass="10676">MVMDLMGGFKVYVDIHSRLAVVGRFGEMEQFCADDSMRESCDGKEGARVVRRWWKIYMKIGWIYEIRHGKKGWREGKAQDTFFPGTMNQGY</sequence>
<dbReference type="EMBL" id="CH476629">
    <property type="protein sequence ID" value="EDO04622.1"/>
    <property type="molecule type" value="Genomic_DNA"/>
</dbReference>
<organism evidence="1 2">
    <name type="scientific">Sclerotinia sclerotiorum (strain ATCC 18683 / 1980 / Ss-1)</name>
    <name type="common">White mold</name>
    <name type="synonym">Whetzelinia sclerotiorum</name>
    <dbReference type="NCBI Taxonomy" id="665079"/>
    <lineage>
        <taxon>Eukaryota</taxon>
        <taxon>Fungi</taxon>
        <taxon>Dikarya</taxon>
        <taxon>Ascomycota</taxon>
        <taxon>Pezizomycotina</taxon>
        <taxon>Leotiomycetes</taxon>
        <taxon>Helotiales</taxon>
        <taxon>Sclerotiniaceae</taxon>
        <taxon>Sclerotinia</taxon>
    </lineage>
</organism>
<accession>A7EP56</accession>
<proteinExistence type="predicted"/>
<dbReference type="InParanoid" id="A7EP56"/>
<dbReference type="AlphaFoldDB" id="A7EP56"/>
<keyword evidence="2" id="KW-1185">Reference proteome</keyword>
<gene>
    <name evidence="1" type="ORF">SS1G_07105</name>
</gene>
<dbReference type="HOGENOM" id="CLU_2428396_0_0_1"/>
<evidence type="ECO:0000313" key="1">
    <source>
        <dbReference type="EMBL" id="EDO04622.1"/>
    </source>
</evidence>
<dbReference type="RefSeq" id="XP_001591659.1">
    <property type="nucleotide sequence ID" value="XM_001591609.1"/>
</dbReference>
<dbReference type="Proteomes" id="UP000001312">
    <property type="component" value="Unassembled WGS sequence"/>
</dbReference>
<dbReference type="GeneID" id="5487930"/>